<organism evidence="1 2">
    <name type="scientific">Saccharopolyspora hordei</name>
    <dbReference type="NCBI Taxonomy" id="1838"/>
    <lineage>
        <taxon>Bacteria</taxon>
        <taxon>Bacillati</taxon>
        <taxon>Actinomycetota</taxon>
        <taxon>Actinomycetes</taxon>
        <taxon>Pseudonocardiales</taxon>
        <taxon>Pseudonocardiaceae</taxon>
        <taxon>Saccharopolyspora</taxon>
    </lineage>
</organism>
<gene>
    <name evidence="1" type="ORF">HNR68_003407</name>
</gene>
<dbReference type="EMBL" id="JACCFJ010000001">
    <property type="protein sequence ID" value="NYI84777.1"/>
    <property type="molecule type" value="Genomic_DNA"/>
</dbReference>
<sequence>MRLHRLRSTRTSWRRPSTTRLLLKAAWLEICAVLR</sequence>
<keyword evidence="2" id="KW-1185">Reference proteome</keyword>
<comment type="caution">
    <text evidence="1">The sequence shown here is derived from an EMBL/GenBank/DDBJ whole genome shotgun (WGS) entry which is preliminary data.</text>
</comment>
<protein>
    <submittedName>
        <fullName evidence="1">Uncharacterized protein</fullName>
    </submittedName>
</protein>
<proteinExistence type="predicted"/>
<name>A0A853ASB0_9PSEU</name>
<evidence type="ECO:0000313" key="2">
    <source>
        <dbReference type="Proteomes" id="UP000587002"/>
    </source>
</evidence>
<dbReference type="Proteomes" id="UP000587002">
    <property type="component" value="Unassembled WGS sequence"/>
</dbReference>
<dbReference type="AlphaFoldDB" id="A0A853ASB0"/>
<reference evidence="1 2" key="1">
    <citation type="submission" date="2020-07" db="EMBL/GenBank/DDBJ databases">
        <title>Sequencing the genomes of 1000 actinobacteria strains.</title>
        <authorList>
            <person name="Klenk H.-P."/>
        </authorList>
    </citation>
    <scope>NUCLEOTIDE SEQUENCE [LARGE SCALE GENOMIC DNA]</scope>
    <source>
        <strain evidence="1 2">DSM 44065</strain>
    </source>
</reference>
<accession>A0A853ASB0</accession>
<evidence type="ECO:0000313" key="1">
    <source>
        <dbReference type="EMBL" id="NYI84777.1"/>
    </source>
</evidence>